<dbReference type="AlphaFoldDB" id="A0A9X3LU52"/>
<gene>
    <name evidence="3" type="ORF">L8U60_06290</name>
</gene>
<keyword evidence="2" id="KW-0732">Signal</keyword>
<feature type="signal peptide" evidence="2">
    <location>
        <begin position="1"/>
        <end position="25"/>
    </location>
</feature>
<keyword evidence="1" id="KW-0472">Membrane</keyword>
<protein>
    <recommendedName>
        <fullName evidence="5">Secreted protein</fullName>
    </recommendedName>
</protein>
<comment type="caution">
    <text evidence="3">The sequence shown here is derived from an EMBL/GenBank/DDBJ whole genome shotgun (WGS) entry which is preliminary data.</text>
</comment>
<name>A0A9X3LU52_9CORY</name>
<feature type="transmembrane region" description="Helical" evidence="1">
    <location>
        <begin position="93"/>
        <end position="112"/>
    </location>
</feature>
<evidence type="ECO:0000313" key="3">
    <source>
        <dbReference type="EMBL" id="MCZ9294092.1"/>
    </source>
</evidence>
<dbReference type="Proteomes" id="UP001146468">
    <property type="component" value="Unassembled WGS sequence"/>
</dbReference>
<proteinExistence type="predicted"/>
<keyword evidence="4" id="KW-1185">Reference proteome</keyword>
<evidence type="ECO:0000256" key="1">
    <source>
        <dbReference type="SAM" id="Phobius"/>
    </source>
</evidence>
<evidence type="ECO:0000313" key="4">
    <source>
        <dbReference type="Proteomes" id="UP001146468"/>
    </source>
</evidence>
<organism evidence="3 4">
    <name type="scientific">Corynebacterium meitnerae</name>
    <dbReference type="NCBI Taxonomy" id="2913498"/>
    <lineage>
        <taxon>Bacteria</taxon>
        <taxon>Bacillati</taxon>
        <taxon>Actinomycetota</taxon>
        <taxon>Actinomycetes</taxon>
        <taxon>Mycobacteriales</taxon>
        <taxon>Corynebacteriaceae</taxon>
        <taxon>Corynebacterium</taxon>
    </lineage>
</organism>
<dbReference type="RefSeq" id="WP_269965517.1">
    <property type="nucleotide sequence ID" value="NZ_JAKMUS010000008.1"/>
</dbReference>
<dbReference type="EMBL" id="JAKMUS010000008">
    <property type="protein sequence ID" value="MCZ9294092.1"/>
    <property type="molecule type" value="Genomic_DNA"/>
</dbReference>
<sequence>MKRRFIVAGLAAATALSLSVAPAQAQNNWTSSYNDFFGQNGSSSKRMGQAARKGDGAEVVRIQKEIYDARANMDGSIKNDRANGYKYGTTFDILLGTGVAAALLAILGGVAFQQGLIKLPF</sequence>
<keyword evidence="1" id="KW-0812">Transmembrane</keyword>
<evidence type="ECO:0008006" key="5">
    <source>
        <dbReference type="Google" id="ProtNLM"/>
    </source>
</evidence>
<reference evidence="3" key="1">
    <citation type="submission" date="2022-02" db="EMBL/GenBank/DDBJ databases">
        <title>Corynebacterium sp. from urogenital microbiome.</title>
        <authorList>
            <person name="Cappelli E.A."/>
            <person name="Ribeiro T.G."/>
            <person name="Peixe L."/>
        </authorList>
    </citation>
    <scope>NUCLEOTIDE SEQUENCE</scope>
    <source>
        <strain evidence="3">C8Ua_172</strain>
    </source>
</reference>
<accession>A0A9X3LU52</accession>
<keyword evidence="1" id="KW-1133">Transmembrane helix</keyword>
<feature type="chain" id="PRO_5040782067" description="Secreted protein" evidence="2">
    <location>
        <begin position="26"/>
        <end position="121"/>
    </location>
</feature>
<evidence type="ECO:0000256" key="2">
    <source>
        <dbReference type="SAM" id="SignalP"/>
    </source>
</evidence>